<evidence type="ECO:0000259" key="2">
    <source>
        <dbReference type="Pfam" id="PF13340"/>
    </source>
</evidence>
<organism evidence="3 4">
    <name type="scientific">Streptomyces atrovirens</name>
    <dbReference type="NCBI Taxonomy" id="285556"/>
    <lineage>
        <taxon>Bacteria</taxon>
        <taxon>Bacillati</taxon>
        <taxon>Actinomycetota</taxon>
        <taxon>Actinomycetes</taxon>
        <taxon>Kitasatosporales</taxon>
        <taxon>Streptomycetaceae</taxon>
        <taxon>Streptomyces</taxon>
    </lineage>
</organism>
<name>A0ABW0DSS6_9ACTN</name>
<evidence type="ECO:0000259" key="1">
    <source>
        <dbReference type="Pfam" id="PF01609"/>
    </source>
</evidence>
<evidence type="ECO:0000313" key="3">
    <source>
        <dbReference type="EMBL" id="MFC5241913.1"/>
    </source>
</evidence>
<dbReference type="Pfam" id="PF01609">
    <property type="entry name" value="DDE_Tnp_1"/>
    <property type="match status" value="1"/>
</dbReference>
<dbReference type="Proteomes" id="UP001596035">
    <property type="component" value="Unassembled WGS sequence"/>
</dbReference>
<feature type="domain" description="Transposase IS4-like" evidence="1">
    <location>
        <begin position="83"/>
        <end position="238"/>
    </location>
</feature>
<proteinExistence type="predicted"/>
<sequence>MGDPPSAGSGGRPARHTRREILNALAYWLRAGCAWRLLPHDLPPWQTVYHYWRRWQQEGAWERMLTVLRERERVQLGRDPTPGAAIVDSQSVRASERGGLHGYDGGKKVSGIKRHLLVNTRGTVLITCVSPASVGDRDGAAVLLSRAADAFPRLRHVWADQGYRGADFHAWARETTGITVQVVQRRDGGFRSTWAKAGTPPSAVSLVAVVPRRWVVERTIAWLGRCRRLSKDYEYLPVCPENAIYLTMAMLLVRRLARSAR</sequence>
<dbReference type="PANTHER" id="PTHR30007">
    <property type="entry name" value="PHP DOMAIN PROTEIN"/>
    <property type="match status" value="1"/>
</dbReference>
<accession>A0ABW0DSS6</accession>
<evidence type="ECO:0000313" key="4">
    <source>
        <dbReference type="Proteomes" id="UP001596035"/>
    </source>
</evidence>
<protein>
    <submittedName>
        <fullName evidence="3">IS5 family transposase</fullName>
    </submittedName>
</protein>
<dbReference type="Pfam" id="PF13340">
    <property type="entry name" value="DUF4096"/>
    <property type="match status" value="1"/>
</dbReference>
<dbReference type="NCBIfam" id="NF033580">
    <property type="entry name" value="transpos_IS5_3"/>
    <property type="match status" value="1"/>
</dbReference>
<dbReference type="InterPro" id="IPR002559">
    <property type="entry name" value="Transposase_11"/>
</dbReference>
<reference evidence="4" key="1">
    <citation type="journal article" date="2019" name="Int. J. Syst. Evol. Microbiol.">
        <title>The Global Catalogue of Microorganisms (GCM) 10K type strain sequencing project: providing services to taxonomists for standard genome sequencing and annotation.</title>
        <authorList>
            <consortium name="The Broad Institute Genomics Platform"/>
            <consortium name="The Broad Institute Genome Sequencing Center for Infectious Disease"/>
            <person name="Wu L."/>
            <person name="Ma J."/>
        </authorList>
    </citation>
    <scope>NUCLEOTIDE SEQUENCE [LARGE SCALE GENOMIC DNA]</scope>
    <source>
        <strain evidence="4">CGMCC 4.7131</strain>
    </source>
</reference>
<dbReference type="RefSeq" id="WP_344560318.1">
    <property type="nucleotide sequence ID" value="NZ_BAAATG010000017.1"/>
</dbReference>
<comment type="caution">
    <text evidence="3">The sequence shown here is derived from an EMBL/GenBank/DDBJ whole genome shotgun (WGS) entry which is preliminary data.</text>
</comment>
<feature type="domain" description="Insertion element IS402-like" evidence="2">
    <location>
        <begin position="6"/>
        <end position="64"/>
    </location>
</feature>
<dbReference type="InterPro" id="IPR025161">
    <property type="entry name" value="IS402-like_dom"/>
</dbReference>
<gene>
    <name evidence="3" type="ORF">ACFPWV_18640</name>
</gene>
<dbReference type="EMBL" id="JBHSKN010000016">
    <property type="protein sequence ID" value="MFC5241913.1"/>
    <property type="molecule type" value="Genomic_DNA"/>
</dbReference>
<dbReference type="PANTHER" id="PTHR30007:SF0">
    <property type="entry name" value="TRANSPOSASE"/>
    <property type="match status" value="1"/>
</dbReference>
<keyword evidence="4" id="KW-1185">Reference proteome</keyword>